<dbReference type="NCBIfam" id="TIGR00835">
    <property type="entry name" value="agcS"/>
    <property type="match status" value="1"/>
</dbReference>
<feature type="transmembrane region" description="Helical" evidence="9">
    <location>
        <begin position="238"/>
        <end position="261"/>
    </location>
</feature>
<gene>
    <name evidence="10" type="ORF">SAMN05421807_11811</name>
</gene>
<evidence type="ECO:0000256" key="4">
    <source>
        <dbReference type="ARBA" id="ARBA00022475"/>
    </source>
</evidence>
<evidence type="ECO:0000256" key="8">
    <source>
        <dbReference type="ARBA" id="ARBA00023136"/>
    </source>
</evidence>
<dbReference type="OrthoDB" id="9804874at2"/>
<keyword evidence="7 9" id="KW-1133">Transmembrane helix</keyword>
<feature type="transmembrane region" description="Helical" evidence="9">
    <location>
        <begin position="146"/>
        <end position="163"/>
    </location>
</feature>
<dbReference type="InterPro" id="IPR001463">
    <property type="entry name" value="Na/Ala_symport"/>
</dbReference>
<evidence type="ECO:0000313" key="11">
    <source>
        <dbReference type="Proteomes" id="UP000184079"/>
    </source>
</evidence>
<dbReference type="PANTHER" id="PTHR30330">
    <property type="entry name" value="AGSS FAMILY TRANSPORTER, SODIUM-ALANINE"/>
    <property type="match status" value="1"/>
</dbReference>
<dbReference type="PANTHER" id="PTHR30330:SF3">
    <property type="entry name" value="TRANSCRIPTIONAL REGULATOR, LRP FAMILY"/>
    <property type="match status" value="1"/>
</dbReference>
<feature type="transmembrane region" description="Helical" evidence="9">
    <location>
        <begin position="302"/>
        <end position="321"/>
    </location>
</feature>
<dbReference type="FunFam" id="1.20.1740.10:FF:000004">
    <property type="entry name" value="Sodium:alanine symporter family protein"/>
    <property type="match status" value="1"/>
</dbReference>
<dbReference type="Pfam" id="PF01235">
    <property type="entry name" value="Na_Ala_symp"/>
    <property type="match status" value="1"/>
</dbReference>
<dbReference type="Proteomes" id="UP000184079">
    <property type="component" value="Unassembled WGS sequence"/>
</dbReference>
<keyword evidence="11" id="KW-1185">Reference proteome</keyword>
<keyword evidence="5 9" id="KW-0812">Transmembrane</keyword>
<feature type="transmembrane region" description="Helical" evidence="9">
    <location>
        <begin position="14"/>
        <end position="33"/>
    </location>
</feature>
<proteinExistence type="inferred from homology"/>
<evidence type="ECO:0000256" key="5">
    <source>
        <dbReference type="ARBA" id="ARBA00022692"/>
    </source>
</evidence>
<evidence type="ECO:0000313" key="10">
    <source>
        <dbReference type="EMBL" id="SHH89659.1"/>
    </source>
</evidence>
<dbReference type="PRINTS" id="PR00175">
    <property type="entry name" value="NAALASMPORT"/>
</dbReference>
<keyword evidence="3 9" id="KW-0813">Transport</keyword>
<dbReference type="GO" id="GO:0005283">
    <property type="term" value="F:amino acid:sodium symporter activity"/>
    <property type="evidence" value="ECO:0007669"/>
    <property type="project" value="InterPro"/>
</dbReference>
<keyword evidence="8 9" id="KW-0472">Membrane</keyword>
<name>A0A1M5WQ88_9BACI</name>
<evidence type="ECO:0000256" key="2">
    <source>
        <dbReference type="ARBA" id="ARBA00009261"/>
    </source>
</evidence>
<dbReference type="Gene3D" id="1.20.1740.10">
    <property type="entry name" value="Amino acid/polyamine transporter I"/>
    <property type="match status" value="1"/>
</dbReference>
<organism evidence="10 11">
    <name type="scientific">Virgibacillus chiguensis</name>
    <dbReference type="NCBI Taxonomy" id="411959"/>
    <lineage>
        <taxon>Bacteria</taxon>
        <taxon>Bacillati</taxon>
        <taxon>Bacillota</taxon>
        <taxon>Bacilli</taxon>
        <taxon>Bacillales</taxon>
        <taxon>Bacillaceae</taxon>
        <taxon>Virgibacillus</taxon>
    </lineage>
</organism>
<accession>A0A1M5WQ88</accession>
<evidence type="ECO:0000256" key="7">
    <source>
        <dbReference type="ARBA" id="ARBA00022989"/>
    </source>
</evidence>
<evidence type="ECO:0000256" key="1">
    <source>
        <dbReference type="ARBA" id="ARBA00004651"/>
    </source>
</evidence>
<protein>
    <submittedName>
        <fullName evidence="10">Alanine or glycine:cation symporter, AGCS family</fullName>
    </submittedName>
</protein>
<feature type="transmembrane region" description="Helical" evidence="9">
    <location>
        <begin position="415"/>
        <end position="433"/>
    </location>
</feature>
<dbReference type="AlphaFoldDB" id="A0A1M5WQ88"/>
<comment type="subcellular location">
    <subcellularLocation>
        <location evidence="1 9">Cell membrane</location>
        <topology evidence="1 9">Multi-pass membrane protein</topology>
    </subcellularLocation>
</comment>
<dbReference type="EMBL" id="FQXD01000018">
    <property type="protein sequence ID" value="SHH89659.1"/>
    <property type="molecule type" value="Genomic_DNA"/>
</dbReference>
<reference evidence="11" key="1">
    <citation type="submission" date="2016-11" db="EMBL/GenBank/DDBJ databases">
        <authorList>
            <person name="Varghese N."/>
            <person name="Submissions S."/>
        </authorList>
    </citation>
    <scope>NUCLEOTIDE SEQUENCE [LARGE SCALE GENOMIC DNA]</scope>
    <source>
        <strain evidence="11">CGMCC 1.6496</strain>
    </source>
</reference>
<feature type="transmembrane region" description="Helical" evidence="9">
    <location>
        <begin position="389"/>
        <end position="409"/>
    </location>
</feature>
<feature type="transmembrane region" description="Helical" evidence="9">
    <location>
        <begin position="209"/>
        <end position="232"/>
    </location>
</feature>
<comment type="similarity">
    <text evidence="2 9">Belongs to the alanine or glycine:cation symporter (AGCS) (TC 2.A.25) family.</text>
</comment>
<evidence type="ECO:0000256" key="3">
    <source>
        <dbReference type="ARBA" id="ARBA00022448"/>
    </source>
</evidence>
<evidence type="ECO:0000256" key="6">
    <source>
        <dbReference type="ARBA" id="ARBA00022847"/>
    </source>
</evidence>
<dbReference type="RefSeq" id="WP_073012124.1">
    <property type="nucleotide sequence ID" value="NZ_FQXD01000018.1"/>
</dbReference>
<sequence length="451" mass="47960">MAQIEEFLSQMSSIIWGIPLLVLLVGTGIYLTIRLGALQVRSLPYALKLAFSRSQDKDSEGDISHFQALMTASAATVGTGNIVGVATAVVMGGPGAIFWMWLAGFFGMATKYGEAILAVKYRVKDANGNMAGGPMYYLEHGLKQKWLGVLFAVFGSLAAFGIGNGTQSKAIADLMHDTFSVPFWVTGIVLVIFAGMVILGGIKWIGRVTAFFVPIMALFYILAGIIVMIMNINLVPEALGTIFTFAFTGEAATGGAIGAAIRFGIARGLFSNEAGLGSAPIAAAAAKTDLPGRQALVSMTQVLIDTFIVCSITGITIVMSGDWRNGSIEAGVLTSTAFETLLGGAGPYIITIGLLFFATSTILGWGYYGEKCFQYLFKNPMAVRAYRTVFVLFIFVGATATLDVVWMLADVLNGLMAAPNLIGLLGLSGVIIYETKRFQKKAKEEKQKVAS</sequence>
<feature type="transmembrane region" description="Helical" evidence="9">
    <location>
        <begin position="341"/>
        <end position="368"/>
    </location>
</feature>
<feature type="transmembrane region" description="Helical" evidence="9">
    <location>
        <begin position="183"/>
        <end position="202"/>
    </location>
</feature>
<keyword evidence="4 9" id="KW-1003">Cell membrane</keyword>
<keyword evidence="6 9" id="KW-0769">Symport</keyword>
<evidence type="ECO:0000256" key="9">
    <source>
        <dbReference type="RuleBase" id="RU363064"/>
    </source>
</evidence>
<dbReference type="GO" id="GO:0005886">
    <property type="term" value="C:plasma membrane"/>
    <property type="evidence" value="ECO:0007669"/>
    <property type="project" value="UniProtKB-SubCell"/>
</dbReference>